<sequence length="192" mass="19663">MKQTVRSSATRRVGMVGRIAGICASAGLIFGLSACGFDVQTLQTYQPADGVDVNVAVGKDGKPDAQTIKVRGLMILAKSDTSGFLSATFTTGADDQLTGVTGSTLTANDSEGAALKVDLKAPVQLTPGEALVLTKQDEIKVTADKLQPGLNANLTLTFANAGSEQVTVPIVDGNNTTYRSVSPSPEASSATS</sequence>
<accession>A0A1H1S1D5</accession>
<evidence type="ECO:0000313" key="2">
    <source>
        <dbReference type="Proteomes" id="UP000199103"/>
    </source>
</evidence>
<dbReference type="OrthoDB" id="3729283at2"/>
<dbReference type="STRING" id="630515.SAMN04489812_1842"/>
<reference evidence="1 2" key="1">
    <citation type="submission" date="2016-10" db="EMBL/GenBank/DDBJ databases">
        <authorList>
            <person name="de Groot N.N."/>
        </authorList>
    </citation>
    <scope>NUCLEOTIDE SEQUENCE [LARGE SCALE GENOMIC DNA]</scope>
    <source>
        <strain evidence="1 2">DSM 21800</strain>
    </source>
</reference>
<gene>
    <name evidence="1" type="ORF">SAMN04489812_1842</name>
</gene>
<keyword evidence="2" id="KW-1185">Reference proteome</keyword>
<dbReference type="InterPro" id="IPR007410">
    <property type="entry name" value="LpqE-like"/>
</dbReference>
<name>A0A1H1S1D5_9ACTN</name>
<dbReference type="Pfam" id="PF04314">
    <property type="entry name" value="PCuAC"/>
    <property type="match status" value="1"/>
</dbReference>
<evidence type="ECO:0008006" key="3">
    <source>
        <dbReference type="Google" id="ProtNLM"/>
    </source>
</evidence>
<evidence type="ECO:0000313" key="1">
    <source>
        <dbReference type="EMBL" id="SDS41668.1"/>
    </source>
</evidence>
<dbReference type="AlphaFoldDB" id="A0A1H1S1D5"/>
<organism evidence="1 2">
    <name type="scientific">Microlunatus soli</name>
    <dbReference type="NCBI Taxonomy" id="630515"/>
    <lineage>
        <taxon>Bacteria</taxon>
        <taxon>Bacillati</taxon>
        <taxon>Actinomycetota</taxon>
        <taxon>Actinomycetes</taxon>
        <taxon>Propionibacteriales</taxon>
        <taxon>Propionibacteriaceae</taxon>
        <taxon>Microlunatus</taxon>
    </lineage>
</organism>
<dbReference type="PROSITE" id="PS51257">
    <property type="entry name" value="PROKAR_LIPOPROTEIN"/>
    <property type="match status" value="1"/>
</dbReference>
<protein>
    <recommendedName>
        <fullName evidence="3">Copper(I)-binding protein</fullName>
    </recommendedName>
</protein>
<dbReference type="RefSeq" id="WP_091523292.1">
    <property type="nucleotide sequence ID" value="NZ_LT629772.1"/>
</dbReference>
<proteinExistence type="predicted"/>
<dbReference type="EMBL" id="LT629772">
    <property type="protein sequence ID" value="SDS41668.1"/>
    <property type="molecule type" value="Genomic_DNA"/>
</dbReference>
<dbReference type="Proteomes" id="UP000199103">
    <property type="component" value="Chromosome I"/>
</dbReference>